<proteinExistence type="predicted"/>
<feature type="chain" id="PRO_5012286103" evidence="1">
    <location>
        <begin position="19"/>
        <end position="339"/>
    </location>
</feature>
<dbReference type="Gene3D" id="3.50.30.50">
    <property type="entry name" value="Putative cyclase"/>
    <property type="match status" value="1"/>
</dbReference>
<dbReference type="RefSeq" id="WP_221406742.1">
    <property type="nucleotide sequence ID" value="NZ_FZPD01000005.1"/>
</dbReference>
<reference evidence="2 3" key="1">
    <citation type="submission" date="2017-06" db="EMBL/GenBank/DDBJ databases">
        <authorList>
            <person name="Kim H.J."/>
            <person name="Triplett B.A."/>
        </authorList>
    </citation>
    <scope>NUCLEOTIDE SEQUENCE [LARGE SCALE GENOMIC DNA]</scope>
    <source>
        <strain evidence="2 3">DSM 19307</strain>
    </source>
</reference>
<dbReference type="Proteomes" id="UP000198393">
    <property type="component" value="Unassembled WGS sequence"/>
</dbReference>
<organism evidence="2 3">
    <name type="scientific">Ekhidna lutea</name>
    <dbReference type="NCBI Taxonomy" id="447679"/>
    <lineage>
        <taxon>Bacteria</taxon>
        <taxon>Pseudomonadati</taxon>
        <taxon>Bacteroidota</taxon>
        <taxon>Cytophagia</taxon>
        <taxon>Cytophagales</taxon>
        <taxon>Reichenbachiellaceae</taxon>
        <taxon>Ekhidna</taxon>
    </lineage>
</organism>
<sequence length="339" mass="37877">MKATFFSMLLLLTVAVKAQHKEVVGTSPWGPEDEIGTLNLMTEASKLHVLSQINSGKAYDLSVDYFVGMPSFHALGDPGYQYWLTHTPHGTIVDNPNGIGETMNRKVSYTGDAISMYTHMGTHIDALNHFGLNGKIWNGFTPEEHLGDKGWKKTGAETIPPIIARGVMIDVKSSKGTLPANYRITAKDLQDALKKQRVGLEPGDVVVIRTGQGEFYQDANHYLDNYPGISLDAVKWLIEDQGIMLLGADNLSFEAFPPEREDNWVPVHTYLLAEKGVMFIEQMYLEELANDEVYEFAFIAASLKLKRCKRLSNASHCPTYIQIILKNLNNKQHVSLHII</sequence>
<dbReference type="EMBL" id="FZPD01000005">
    <property type="protein sequence ID" value="SNT27949.1"/>
    <property type="molecule type" value="Genomic_DNA"/>
</dbReference>
<dbReference type="AlphaFoldDB" id="A0A239LE78"/>
<dbReference type="GO" id="GO:0019441">
    <property type="term" value="P:L-tryptophan catabolic process to kynurenine"/>
    <property type="evidence" value="ECO:0007669"/>
    <property type="project" value="InterPro"/>
</dbReference>
<dbReference type="GO" id="GO:0004061">
    <property type="term" value="F:arylformamidase activity"/>
    <property type="evidence" value="ECO:0007669"/>
    <property type="project" value="InterPro"/>
</dbReference>
<accession>A0A239LE78</accession>
<gene>
    <name evidence="2" type="ORF">SAMN05421640_3138</name>
</gene>
<dbReference type="Pfam" id="PF04199">
    <property type="entry name" value="Cyclase"/>
    <property type="match status" value="1"/>
</dbReference>
<dbReference type="PANTHER" id="PTHR34861">
    <property type="match status" value="1"/>
</dbReference>
<dbReference type="InterPro" id="IPR007325">
    <property type="entry name" value="KFase/CYL"/>
</dbReference>
<protein>
    <submittedName>
        <fullName evidence="2">Kynurenine formamidase</fullName>
    </submittedName>
</protein>
<evidence type="ECO:0000313" key="2">
    <source>
        <dbReference type="EMBL" id="SNT27949.1"/>
    </source>
</evidence>
<evidence type="ECO:0000313" key="3">
    <source>
        <dbReference type="Proteomes" id="UP000198393"/>
    </source>
</evidence>
<name>A0A239LE78_EKHLU</name>
<dbReference type="SUPFAM" id="SSF102198">
    <property type="entry name" value="Putative cyclase"/>
    <property type="match status" value="1"/>
</dbReference>
<keyword evidence="1" id="KW-0732">Signal</keyword>
<dbReference type="PANTHER" id="PTHR34861:SF10">
    <property type="entry name" value="CYCLASE"/>
    <property type="match status" value="1"/>
</dbReference>
<keyword evidence="3" id="KW-1185">Reference proteome</keyword>
<dbReference type="InterPro" id="IPR037175">
    <property type="entry name" value="KFase_sf"/>
</dbReference>
<feature type="signal peptide" evidence="1">
    <location>
        <begin position="1"/>
        <end position="18"/>
    </location>
</feature>
<evidence type="ECO:0000256" key="1">
    <source>
        <dbReference type="SAM" id="SignalP"/>
    </source>
</evidence>